<comment type="caution">
    <text evidence="1">The sequence shown here is derived from an EMBL/GenBank/DDBJ whole genome shotgun (WGS) entry which is preliminary data.</text>
</comment>
<dbReference type="AlphaFoldDB" id="A0A9D3VH35"/>
<reference evidence="1 2" key="1">
    <citation type="journal article" date="2021" name="Plant Biotechnol. J.">
        <title>Multi-omics assisted identification of the key and species-specific regulatory components of drought-tolerant mechanisms in Gossypium stocksii.</title>
        <authorList>
            <person name="Yu D."/>
            <person name="Ke L."/>
            <person name="Zhang D."/>
            <person name="Wu Y."/>
            <person name="Sun Y."/>
            <person name="Mei J."/>
            <person name="Sun J."/>
            <person name="Sun Y."/>
        </authorList>
    </citation>
    <scope>NUCLEOTIDE SEQUENCE [LARGE SCALE GENOMIC DNA]</scope>
    <source>
        <strain evidence="2">cv. E1</strain>
        <tissue evidence="1">Leaf</tissue>
    </source>
</reference>
<organism evidence="1 2">
    <name type="scientific">Gossypium stocksii</name>
    <dbReference type="NCBI Taxonomy" id="47602"/>
    <lineage>
        <taxon>Eukaryota</taxon>
        <taxon>Viridiplantae</taxon>
        <taxon>Streptophyta</taxon>
        <taxon>Embryophyta</taxon>
        <taxon>Tracheophyta</taxon>
        <taxon>Spermatophyta</taxon>
        <taxon>Magnoliopsida</taxon>
        <taxon>eudicotyledons</taxon>
        <taxon>Gunneridae</taxon>
        <taxon>Pentapetalae</taxon>
        <taxon>rosids</taxon>
        <taxon>malvids</taxon>
        <taxon>Malvales</taxon>
        <taxon>Malvaceae</taxon>
        <taxon>Malvoideae</taxon>
        <taxon>Gossypium</taxon>
    </lineage>
</organism>
<gene>
    <name evidence="1" type="ORF">J1N35_022382</name>
</gene>
<accession>A0A9D3VH35</accession>
<protein>
    <submittedName>
        <fullName evidence="1">Uncharacterized protein</fullName>
    </submittedName>
</protein>
<dbReference type="OrthoDB" id="1002559at2759"/>
<proteinExistence type="predicted"/>
<evidence type="ECO:0000313" key="2">
    <source>
        <dbReference type="Proteomes" id="UP000828251"/>
    </source>
</evidence>
<dbReference type="Proteomes" id="UP000828251">
    <property type="component" value="Unassembled WGS sequence"/>
</dbReference>
<name>A0A9D3VH35_9ROSI</name>
<dbReference type="EMBL" id="JAIQCV010000007">
    <property type="protein sequence ID" value="KAH1082621.1"/>
    <property type="molecule type" value="Genomic_DNA"/>
</dbReference>
<keyword evidence="2" id="KW-1185">Reference proteome</keyword>
<sequence length="148" mass="17204">MLKVVDASPLEVSARDELENILHHEEMLWKQKSRREWLNLGDRNTSYFYKRTVLKRNFNKITALCNVNGKWIFDPEILKTEVVNFLQNLYGENLGSLGPIPPNAFPWLNSEYADFLERGVTNEEIRLPLFDMAPLKAPSNDGFQAPFF</sequence>
<evidence type="ECO:0000313" key="1">
    <source>
        <dbReference type="EMBL" id="KAH1082621.1"/>
    </source>
</evidence>